<feature type="region of interest" description="Disordered" evidence="1">
    <location>
        <begin position="281"/>
        <end position="309"/>
    </location>
</feature>
<dbReference type="EMBL" id="JABELV010000033">
    <property type="protein sequence ID" value="KAG7562416.1"/>
    <property type="molecule type" value="Genomic_DNA"/>
</dbReference>
<proteinExistence type="predicted"/>
<dbReference type="AlphaFoldDB" id="A0A8K0JNI3"/>
<gene>
    <name evidence="2" type="ORF">FFLO_02196</name>
</gene>
<feature type="compositionally biased region" description="Basic and acidic residues" evidence="1">
    <location>
        <begin position="284"/>
        <end position="303"/>
    </location>
</feature>
<protein>
    <submittedName>
        <fullName evidence="2">Uncharacterized protein</fullName>
    </submittedName>
</protein>
<reference evidence="2" key="1">
    <citation type="submission" date="2020-04" db="EMBL/GenBank/DDBJ databases">
        <title>Analysis of mating type loci in Filobasidium floriforme.</title>
        <authorList>
            <person name="Nowrousian M."/>
        </authorList>
    </citation>
    <scope>NUCLEOTIDE SEQUENCE</scope>
    <source>
        <strain evidence="2">CBS 6242</strain>
    </source>
</reference>
<name>A0A8K0JNI3_9TREE</name>
<accession>A0A8K0JNI3</accession>
<keyword evidence="3" id="KW-1185">Reference proteome</keyword>
<comment type="caution">
    <text evidence="2">The sequence shown here is derived from an EMBL/GenBank/DDBJ whole genome shotgun (WGS) entry which is preliminary data.</text>
</comment>
<dbReference type="Proteomes" id="UP000812966">
    <property type="component" value="Unassembled WGS sequence"/>
</dbReference>
<organism evidence="2 3">
    <name type="scientific">Filobasidium floriforme</name>
    <dbReference type="NCBI Taxonomy" id="5210"/>
    <lineage>
        <taxon>Eukaryota</taxon>
        <taxon>Fungi</taxon>
        <taxon>Dikarya</taxon>
        <taxon>Basidiomycota</taxon>
        <taxon>Agaricomycotina</taxon>
        <taxon>Tremellomycetes</taxon>
        <taxon>Filobasidiales</taxon>
        <taxon>Filobasidiaceae</taxon>
        <taxon>Filobasidium</taxon>
    </lineage>
</organism>
<sequence>MFDPPGSIWPVSEFRLISLHIEHERLYSASLYKQSLDLWAEYVETSHKFDCRELQAHLTEFNDFDSIFQHLEVFVLGSAEISYDILHKILDAARGIKQLIVLVERGSDDQRRLLIDHLDDSNTLADLGLFFSEAVFDDLPYNPATGIPIPALPKAYRRQLRTLRCFVDPYAIAWEHQDVHNRGRCPGLRLSNVQNPAPLFTLELYLKYGVALPNPEAFACALRQHLPRGIYVKIIGADDIIQWSKQLRQEVVDRRYEGEDMRDAFIQWTNDLLPQPYIAPKRGMTADEGRSDPLGEETTRGEADGCWLQ</sequence>
<evidence type="ECO:0000256" key="1">
    <source>
        <dbReference type="SAM" id="MobiDB-lite"/>
    </source>
</evidence>
<evidence type="ECO:0000313" key="2">
    <source>
        <dbReference type="EMBL" id="KAG7562416.1"/>
    </source>
</evidence>
<evidence type="ECO:0000313" key="3">
    <source>
        <dbReference type="Proteomes" id="UP000812966"/>
    </source>
</evidence>